<comment type="pathway">
    <text evidence="1">Alkaloid biosynthesis; ergot alkaloid biosynthesis.</text>
</comment>
<dbReference type="InterPro" id="IPR008030">
    <property type="entry name" value="NmrA-like"/>
</dbReference>
<dbReference type="InterPro" id="IPR036291">
    <property type="entry name" value="NAD(P)-bd_dom_sf"/>
</dbReference>
<evidence type="ECO:0000256" key="4">
    <source>
        <dbReference type="ARBA" id="ARBA00023002"/>
    </source>
</evidence>
<reference evidence="6 7" key="1">
    <citation type="submission" date="2014-04" db="EMBL/GenBank/DDBJ databases">
        <authorList>
            <consortium name="DOE Joint Genome Institute"/>
            <person name="Kuo A."/>
            <person name="Gay G."/>
            <person name="Dore J."/>
            <person name="Kohler A."/>
            <person name="Nagy L.G."/>
            <person name="Floudas D."/>
            <person name="Copeland A."/>
            <person name="Barry K.W."/>
            <person name="Cichocki N."/>
            <person name="Veneault-Fourrey C."/>
            <person name="LaButti K."/>
            <person name="Lindquist E.A."/>
            <person name="Lipzen A."/>
            <person name="Lundell T."/>
            <person name="Morin E."/>
            <person name="Murat C."/>
            <person name="Sun H."/>
            <person name="Tunlid A."/>
            <person name="Henrissat B."/>
            <person name="Grigoriev I.V."/>
            <person name="Hibbett D.S."/>
            <person name="Martin F."/>
            <person name="Nordberg H.P."/>
            <person name="Cantor M.N."/>
            <person name="Hua S.X."/>
        </authorList>
    </citation>
    <scope>NUCLEOTIDE SEQUENCE [LARGE SCALE GENOMIC DNA]</scope>
    <source>
        <strain evidence="7">h7</strain>
    </source>
</reference>
<dbReference type="Proteomes" id="UP000053424">
    <property type="component" value="Unassembled WGS sequence"/>
</dbReference>
<gene>
    <name evidence="6" type="ORF">M413DRAFT_24212</name>
</gene>
<keyword evidence="7" id="KW-1185">Reference proteome</keyword>
<evidence type="ECO:0000313" key="6">
    <source>
        <dbReference type="EMBL" id="KIM46495.1"/>
    </source>
</evidence>
<dbReference type="OrthoDB" id="419598at2759"/>
<reference evidence="7" key="2">
    <citation type="submission" date="2015-01" db="EMBL/GenBank/DDBJ databases">
        <title>Evolutionary Origins and Diversification of the Mycorrhizal Mutualists.</title>
        <authorList>
            <consortium name="DOE Joint Genome Institute"/>
            <consortium name="Mycorrhizal Genomics Consortium"/>
            <person name="Kohler A."/>
            <person name="Kuo A."/>
            <person name="Nagy L.G."/>
            <person name="Floudas D."/>
            <person name="Copeland A."/>
            <person name="Barry K.W."/>
            <person name="Cichocki N."/>
            <person name="Veneault-Fourrey C."/>
            <person name="LaButti K."/>
            <person name="Lindquist E.A."/>
            <person name="Lipzen A."/>
            <person name="Lundell T."/>
            <person name="Morin E."/>
            <person name="Murat C."/>
            <person name="Riley R."/>
            <person name="Ohm R."/>
            <person name="Sun H."/>
            <person name="Tunlid A."/>
            <person name="Henrissat B."/>
            <person name="Grigoriev I.V."/>
            <person name="Hibbett D.S."/>
            <person name="Martin F."/>
        </authorList>
    </citation>
    <scope>NUCLEOTIDE SEQUENCE [LARGE SCALE GENOMIC DNA]</scope>
    <source>
        <strain evidence="7">h7</strain>
    </source>
</reference>
<name>A0A0C3CCI0_HEBCY</name>
<evidence type="ECO:0000313" key="7">
    <source>
        <dbReference type="Proteomes" id="UP000053424"/>
    </source>
</evidence>
<dbReference type="GO" id="GO:0035835">
    <property type="term" value="P:indole alkaloid biosynthetic process"/>
    <property type="evidence" value="ECO:0007669"/>
    <property type="project" value="UniProtKB-UniPathway"/>
</dbReference>
<protein>
    <recommendedName>
        <fullName evidence="5">NmrA-like domain-containing protein</fullName>
    </recommendedName>
</protein>
<dbReference type="UniPathway" id="UPA00327"/>
<feature type="domain" description="NmrA-like" evidence="5">
    <location>
        <begin position="81"/>
        <end position="237"/>
    </location>
</feature>
<evidence type="ECO:0000256" key="3">
    <source>
        <dbReference type="ARBA" id="ARBA00022589"/>
    </source>
</evidence>
<keyword evidence="3" id="KW-0017">Alkaloid metabolism</keyword>
<organism evidence="6 7">
    <name type="scientific">Hebeloma cylindrosporum</name>
    <dbReference type="NCBI Taxonomy" id="76867"/>
    <lineage>
        <taxon>Eukaryota</taxon>
        <taxon>Fungi</taxon>
        <taxon>Dikarya</taxon>
        <taxon>Basidiomycota</taxon>
        <taxon>Agaricomycotina</taxon>
        <taxon>Agaricomycetes</taxon>
        <taxon>Agaricomycetidae</taxon>
        <taxon>Agaricales</taxon>
        <taxon>Agaricineae</taxon>
        <taxon>Hymenogastraceae</taxon>
        <taxon>Hebeloma</taxon>
    </lineage>
</organism>
<evidence type="ECO:0000256" key="2">
    <source>
        <dbReference type="ARBA" id="ARBA00005372"/>
    </source>
</evidence>
<accession>A0A0C3CCI0</accession>
<dbReference type="HOGENOM" id="CLU_007383_10_6_1"/>
<sequence length="279" mass="31274">MTILLLGGTGKTSRRISCLLDKSNISVLLASRSATAPAPFKACHFDWSNPSTYNIPFDQATDISAVYLIPPFTFDIFTPMKTFIELAMTQGVRRFVFLSGSIVNDDYPSLQQFHQYLANLGVDYAILRPTWFMENFSEMHPALIRDKSMIRSATYNGKIPWVSVDDVAAVAYHALVDEPAHNTEHFILGPELLSYGDVAQILSHALGRKITHVSISEKELAEELQSFDLQPEYAQVLAALDTAVSDGVEERLNNTVLSMTSRPPKPFQQFVNENRKVWI</sequence>
<comment type="similarity">
    <text evidence="2">Belongs to the fgaFS/easG family.</text>
</comment>
<evidence type="ECO:0000256" key="1">
    <source>
        <dbReference type="ARBA" id="ARBA00005107"/>
    </source>
</evidence>
<dbReference type="SUPFAM" id="SSF51735">
    <property type="entry name" value="NAD(P)-binding Rossmann-fold domains"/>
    <property type="match status" value="1"/>
</dbReference>
<keyword evidence="4" id="KW-0560">Oxidoreductase</keyword>
<dbReference type="Gene3D" id="3.90.25.10">
    <property type="entry name" value="UDP-galactose 4-epimerase, domain 1"/>
    <property type="match status" value="1"/>
</dbReference>
<dbReference type="PANTHER" id="PTHR43162:SF1">
    <property type="entry name" value="PRESTALK A DIFFERENTIATION PROTEIN A"/>
    <property type="match status" value="1"/>
</dbReference>
<dbReference type="AlphaFoldDB" id="A0A0C3CCI0"/>
<dbReference type="EMBL" id="KN831771">
    <property type="protein sequence ID" value="KIM46495.1"/>
    <property type="molecule type" value="Genomic_DNA"/>
</dbReference>
<dbReference type="PANTHER" id="PTHR43162">
    <property type="match status" value="1"/>
</dbReference>
<proteinExistence type="inferred from homology"/>
<evidence type="ECO:0000259" key="5">
    <source>
        <dbReference type="Pfam" id="PF05368"/>
    </source>
</evidence>
<dbReference type="Pfam" id="PF05368">
    <property type="entry name" value="NmrA"/>
    <property type="match status" value="1"/>
</dbReference>
<dbReference type="STRING" id="686832.A0A0C3CCI0"/>
<dbReference type="Gene3D" id="3.40.50.720">
    <property type="entry name" value="NAD(P)-binding Rossmann-like Domain"/>
    <property type="match status" value="1"/>
</dbReference>
<dbReference type="NCBIfam" id="TIGR03649">
    <property type="entry name" value="ergot_EASG"/>
    <property type="match status" value="1"/>
</dbReference>
<dbReference type="InterPro" id="IPR051604">
    <property type="entry name" value="Ergot_Alk_Oxidoreductase"/>
</dbReference>
<dbReference type="GO" id="GO:0016491">
    <property type="term" value="F:oxidoreductase activity"/>
    <property type="evidence" value="ECO:0007669"/>
    <property type="project" value="UniProtKB-KW"/>
</dbReference>
<dbReference type="InterPro" id="IPR019901">
    <property type="entry name" value="Ergot_alkaloid_biosynthesis"/>
</dbReference>